<feature type="binding site" evidence="6">
    <location>
        <position position="79"/>
    </location>
    <ligand>
        <name>carbamoyl phosphate</name>
        <dbReference type="ChEBI" id="CHEBI:58228"/>
    </ligand>
</feature>
<gene>
    <name evidence="9" type="primary">argF</name>
    <name evidence="9" type="ORF">Dpo_2c03010</name>
</gene>
<dbReference type="Pfam" id="PF00185">
    <property type="entry name" value="OTCace"/>
    <property type="match status" value="1"/>
</dbReference>
<evidence type="ECO:0000313" key="10">
    <source>
        <dbReference type="Proteomes" id="UP000014216"/>
    </source>
</evidence>
<dbReference type="PANTHER" id="PTHR45753">
    <property type="entry name" value="ORNITHINE CARBAMOYLTRANSFERASE, MITOCHONDRIAL"/>
    <property type="match status" value="1"/>
</dbReference>
<dbReference type="HAMAP" id="MF_01109">
    <property type="entry name" value="OTCase"/>
    <property type="match status" value="1"/>
</dbReference>
<comment type="similarity">
    <text evidence="2 6">Belongs to the aspartate/ornithine carbamoyltransferase superfamily. OTCase family.</text>
</comment>
<accession>S0FZP6</accession>
<dbReference type="PROSITE" id="PS00097">
    <property type="entry name" value="CARBAMOYLTRANSFERASE"/>
    <property type="match status" value="1"/>
</dbReference>
<dbReference type="Proteomes" id="UP000014216">
    <property type="component" value="Unassembled WGS sequence"/>
</dbReference>
<feature type="binding site" evidence="6">
    <location>
        <position position="103"/>
    </location>
    <ligand>
        <name>carbamoyl phosphate</name>
        <dbReference type="ChEBI" id="CHEBI:58228"/>
    </ligand>
</feature>
<dbReference type="PATRIC" id="fig|1286635.3.peg.1275"/>
<evidence type="ECO:0000256" key="6">
    <source>
        <dbReference type="HAMAP-Rule" id="MF_01109"/>
    </source>
</evidence>
<feature type="binding site" evidence="6">
    <location>
        <begin position="262"/>
        <end position="263"/>
    </location>
    <ligand>
        <name>carbamoyl phosphate</name>
        <dbReference type="ChEBI" id="CHEBI:58228"/>
    </ligand>
</feature>
<protein>
    <recommendedName>
        <fullName evidence="3 6">Ornithine carbamoyltransferase</fullName>
        <shortName evidence="6">OTCase</shortName>
        <ecNumber evidence="3 6">2.1.3.3</ecNumber>
    </recommendedName>
</protein>
<feature type="binding site" evidence="6">
    <location>
        <position position="161"/>
    </location>
    <ligand>
        <name>L-ornithine</name>
        <dbReference type="ChEBI" id="CHEBI:46911"/>
    </ligand>
</feature>
<feature type="binding site" evidence="6">
    <location>
        <begin position="226"/>
        <end position="227"/>
    </location>
    <ligand>
        <name>L-ornithine</name>
        <dbReference type="ChEBI" id="CHEBI:46911"/>
    </ligand>
</feature>
<evidence type="ECO:0000256" key="5">
    <source>
        <dbReference type="ARBA" id="ARBA00048772"/>
    </source>
</evidence>
<dbReference type="GO" id="GO:0005737">
    <property type="term" value="C:cytoplasm"/>
    <property type="evidence" value="ECO:0007669"/>
    <property type="project" value="UniProtKB-SubCell"/>
</dbReference>
<dbReference type="GO" id="GO:0016597">
    <property type="term" value="F:amino acid binding"/>
    <property type="evidence" value="ECO:0007669"/>
    <property type="project" value="InterPro"/>
</dbReference>
<evidence type="ECO:0000256" key="3">
    <source>
        <dbReference type="ARBA" id="ARBA00013007"/>
    </source>
</evidence>
<comment type="caution">
    <text evidence="9">The sequence shown here is derived from an EMBL/GenBank/DDBJ whole genome shotgun (WGS) entry which is preliminary data.</text>
</comment>
<dbReference type="Pfam" id="PF02729">
    <property type="entry name" value="OTCace_N"/>
    <property type="match status" value="1"/>
</dbReference>
<evidence type="ECO:0000313" key="9">
    <source>
        <dbReference type="EMBL" id="EMS80608.1"/>
    </source>
</evidence>
<dbReference type="Gene3D" id="3.40.50.1370">
    <property type="entry name" value="Aspartate/ornithine carbamoyltransferase"/>
    <property type="match status" value="2"/>
</dbReference>
<dbReference type="InterPro" id="IPR024904">
    <property type="entry name" value="OTCase_ArgI"/>
</dbReference>
<evidence type="ECO:0000256" key="4">
    <source>
        <dbReference type="ARBA" id="ARBA00022679"/>
    </source>
</evidence>
<dbReference type="GO" id="GO:0019240">
    <property type="term" value="P:citrulline biosynthetic process"/>
    <property type="evidence" value="ECO:0007669"/>
    <property type="project" value="TreeGrafter"/>
</dbReference>
<feature type="domain" description="Aspartate/ornithine carbamoyltransferase carbamoyl-P binding" evidence="8">
    <location>
        <begin position="3"/>
        <end position="143"/>
    </location>
</feature>
<dbReference type="AlphaFoldDB" id="S0FZP6"/>
<feature type="binding site" evidence="6">
    <location>
        <begin position="130"/>
        <end position="133"/>
    </location>
    <ligand>
        <name>carbamoyl phosphate</name>
        <dbReference type="ChEBI" id="CHEBI:58228"/>
    </ligand>
</feature>
<dbReference type="InterPro" id="IPR002292">
    <property type="entry name" value="Orn/put_carbamltrans"/>
</dbReference>
<dbReference type="EMBL" id="APJX01000002">
    <property type="protein sequence ID" value="EMS80608.1"/>
    <property type="molecule type" value="Genomic_DNA"/>
</dbReference>
<keyword evidence="10" id="KW-1185">Reference proteome</keyword>
<dbReference type="InterPro" id="IPR006130">
    <property type="entry name" value="Asp/Orn_carbamoylTrfase"/>
</dbReference>
<dbReference type="GO" id="GO:0042450">
    <property type="term" value="P:L-arginine biosynthetic process via ornithine"/>
    <property type="evidence" value="ECO:0007669"/>
    <property type="project" value="UniProtKB-UniRule"/>
</dbReference>
<dbReference type="EC" id="2.1.3.3" evidence="3 6"/>
<dbReference type="FunFam" id="3.40.50.1370:FF:000008">
    <property type="entry name" value="Ornithine carbamoyltransferase"/>
    <property type="match status" value="1"/>
</dbReference>
<proteinExistence type="inferred from homology"/>
<dbReference type="RefSeq" id="WP_006964871.1">
    <property type="nucleotide sequence ID" value="NZ_APJX01000002.1"/>
</dbReference>
<keyword evidence="6" id="KW-0963">Cytoplasm</keyword>
<dbReference type="NCBIfam" id="NF001986">
    <property type="entry name" value="PRK00779.1"/>
    <property type="match status" value="1"/>
</dbReference>
<feature type="binding site" evidence="6">
    <location>
        <position position="290"/>
    </location>
    <ligand>
        <name>carbamoyl phosphate</name>
        <dbReference type="ChEBI" id="CHEBI:58228"/>
    </ligand>
</feature>
<dbReference type="SUPFAM" id="SSF53671">
    <property type="entry name" value="Aspartate/ornithine carbamoyltransferase"/>
    <property type="match status" value="1"/>
</dbReference>
<sequence length="309" mass="34387">MKKDLLSLLDLEKTDFEQLFDRALQLKARYAKGIPDRILSGKTLGLIFDKKSTRTRIAFETAMIQLGGHPIYMSTQDTQISRNEPAADTARVLSRYIDCLAMRTFDHALVKEFAAASTIPVINALTDSFHPCQILSDIMTIIEHKGGYHKKKIAWVGDGNNVANSWVNAASVLGLNLVLACPENHMIKPEIIEAAGADAMDHVRFTTDPRDAVKNADVVYTDVWASMGEEDELEKRLAAFEGFQVNKALLSHAAPDVLVMHCLPAHRGEEIAEDVLEAPGAAFWDQAENKRHMHKAILETLILRNKTDE</sequence>
<keyword evidence="4 6" id="KW-0808">Transferase</keyword>
<organism evidence="9 10">
    <name type="scientific">Desulfotignum phosphitoxidans DSM 13687</name>
    <dbReference type="NCBI Taxonomy" id="1286635"/>
    <lineage>
        <taxon>Bacteria</taxon>
        <taxon>Pseudomonadati</taxon>
        <taxon>Thermodesulfobacteriota</taxon>
        <taxon>Desulfobacteria</taxon>
        <taxon>Desulfobacterales</taxon>
        <taxon>Desulfobacteraceae</taxon>
        <taxon>Desulfotignum</taxon>
    </lineage>
</organism>
<evidence type="ECO:0000259" key="7">
    <source>
        <dbReference type="Pfam" id="PF00185"/>
    </source>
</evidence>
<dbReference type="GO" id="GO:0004585">
    <property type="term" value="F:ornithine carbamoyltransferase activity"/>
    <property type="evidence" value="ECO:0007669"/>
    <property type="project" value="UniProtKB-UniRule"/>
</dbReference>
<evidence type="ECO:0000256" key="2">
    <source>
        <dbReference type="ARBA" id="ARBA00007805"/>
    </source>
</evidence>
<comment type="catalytic activity">
    <reaction evidence="5 6">
        <text>carbamoyl phosphate + L-ornithine = L-citrulline + phosphate + H(+)</text>
        <dbReference type="Rhea" id="RHEA:19513"/>
        <dbReference type="ChEBI" id="CHEBI:15378"/>
        <dbReference type="ChEBI" id="CHEBI:43474"/>
        <dbReference type="ChEBI" id="CHEBI:46911"/>
        <dbReference type="ChEBI" id="CHEBI:57743"/>
        <dbReference type="ChEBI" id="CHEBI:58228"/>
        <dbReference type="EC" id="2.1.3.3"/>
    </reaction>
</comment>
<feature type="binding site" evidence="6">
    <location>
        <begin position="52"/>
        <end position="55"/>
    </location>
    <ligand>
        <name>carbamoyl phosphate</name>
        <dbReference type="ChEBI" id="CHEBI:58228"/>
    </ligand>
</feature>
<dbReference type="InterPro" id="IPR006132">
    <property type="entry name" value="Asp/Orn_carbamoyltranf_P-bd"/>
</dbReference>
<feature type="domain" description="Aspartate/ornithine carbamoyltransferase Asp/Orn-binding" evidence="7">
    <location>
        <begin position="150"/>
        <end position="300"/>
    </location>
</feature>
<dbReference type="InterPro" id="IPR006131">
    <property type="entry name" value="Asp_carbamoyltransf_Asp/Orn-bd"/>
</dbReference>
<feature type="binding site" evidence="6">
    <location>
        <position position="222"/>
    </location>
    <ligand>
        <name>L-ornithine</name>
        <dbReference type="ChEBI" id="CHEBI:46911"/>
    </ligand>
</feature>
<reference evidence="9 10" key="1">
    <citation type="journal article" date="2013" name="Genome Announc.">
        <title>Draft Genome Sequence of Desulfotignum phosphitoxidans DSM 13687 Strain FiPS-3.</title>
        <authorList>
            <person name="Poehlein A."/>
            <person name="Daniel R."/>
            <person name="Simeonova D.D."/>
        </authorList>
    </citation>
    <scope>NUCLEOTIDE SEQUENCE [LARGE SCALE GENOMIC DNA]</scope>
    <source>
        <strain evidence="9 10">DSM 13687</strain>
    </source>
</reference>
<evidence type="ECO:0000256" key="1">
    <source>
        <dbReference type="ARBA" id="ARBA00004975"/>
    </source>
</evidence>
<dbReference type="NCBIfam" id="TIGR00658">
    <property type="entry name" value="orni_carb_tr"/>
    <property type="match status" value="1"/>
</dbReference>
<dbReference type="PRINTS" id="PR00102">
    <property type="entry name" value="OTCASE"/>
</dbReference>
<dbReference type="OrthoDB" id="9774690at2"/>
<name>S0FZP6_9BACT</name>
<comment type="subcellular location">
    <subcellularLocation>
        <location evidence="6">Cytoplasm</location>
    </subcellularLocation>
</comment>
<evidence type="ECO:0000259" key="8">
    <source>
        <dbReference type="Pfam" id="PF02729"/>
    </source>
</evidence>
<dbReference type="InterPro" id="IPR036901">
    <property type="entry name" value="Asp/Orn_carbamoylTrfase_sf"/>
</dbReference>
<dbReference type="PANTHER" id="PTHR45753:SF3">
    <property type="entry name" value="ORNITHINE TRANSCARBAMYLASE, MITOCHONDRIAL"/>
    <property type="match status" value="1"/>
</dbReference>
<dbReference type="PRINTS" id="PR00100">
    <property type="entry name" value="AOTCASE"/>
</dbReference>
<comment type="pathway">
    <text evidence="1">Amino-acid biosynthesis; L-arginine biosynthesis; L-arginine from L-ornithine and carbamoyl phosphate: step 1/3.</text>
</comment>